<proteinExistence type="predicted"/>
<feature type="binding site" description="from pocket A" evidence="1">
    <location>
        <position position="29"/>
    </location>
    <ligand>
        <name>dTDP-4-dehydro-6-deoxy-alpha-D-glucose</name>
        <dbReference type="ChEBI" id="CHEBI:57649"/>
        <label>1</label>
    </ligand>
</feature>
<dbReference type="Proteomes" id="UP000325211">
    <property type="component" value="Chromosome"/>
</dbReference>
<organism evidence="3 4">
    <name type="scientific">Streptomyces venezuelae</name>
    <dbReference type="NCBI Taxonomy" id="54571"/>
    <lineage>
        <taxon>Bacteria</taxon>
        <taxon>Bacillati</taxon>
        <taxon>Actinomycetota</taxon>
        <taxon>Actinomycetes</taxon>
        <taxon>Kitasatosporales</taxon>
        <taxon>Streptomycetaceae</taxon>
        <taxon>Streptomyces</taxon>
    </lineage>
</organism>
<gene>
    <name evidence="3" type="ORF">DEJ50_14170</name>
</gene>
<feature type="binding site" description="from pocket B" evidence="1">
    <location>
        <position position="262"/>
    </location>
    <ligand>
        <name>dTDP-4-dehydro-6-deoxy-alpha-D-glucose</name>
        <dbReference type="ChEBI" id="CHEBI:57649"/>
        <label>2</label>
    </ligand>
</feature>
<feature type="domain" description="dTDP-4-dehydro-6-deoxy-alpha-D-glucopyranose 2,3-dehydratase" evidence="2">
    <location>
        <begin position="233"/>
        <end position="436"/>
    </location>
</feature>
<sequence>MSVPYWVTEARERIWTRAEQVPLEALADWDTDPAAGGIRHRSGRFFSVEGLGVRLPGHPVPHWQQPIINQPETGLLGLLTARVDGVPHALIQLKPEPGNWGGLQLSPTVQATRSNYTGVHRGAQVPYLEHFLAADPKRVTADLRLSEHGSWFLGKRNRNMIVEAGPEAGAGEPAPGFRWLSFAELRRLLAVDDLVNMDTRSVLSCLPAVPAVPAGTAVAVGPAEPGPALHGTGEILGWINRARSRSRTGLRERLPLDRLAGWRRADGRIGHDSGRFFEVIGVRVEAAGREVGGWDQPMIAPRHTGVLAFLLTRIDGVPHILVQLRAEAGALAGPELAPTVQCTPENYELLPAAARPAFLAEVLGAAPEAVRFDTVLSDEGGRFHHSRSRHLIVELDPAAGRPEHPDYRWVTPGQLRELLHLGPYVNMQARSLLACLDATC</sequence>
<feature type="binding site" description="from pocket B" evidence="1">
    <location>
        <position position="150"/>
    </location>
    <ligand>
        <name>dTDP-4-dehydro-6-deoxy-alpha-D-glucose</name>
        <dbReference type="ChEBI" id="CHEBI:57649"/>
        <label>2</label>
    </ligand>
</feature>
<feature type="binding site" description="from pocket B" evidence="1">
    <location>
        <begin position="346"/>
        <end position="347"/>
    </location>
    <ligand>
        <name>dTDP-4-dehydro-6-deoxy-alpha-D-glucose</name>
        <dbReference type="ChEBI" id="CHEBI:57649"/>
        <label>2</label>
    </ligand>
</feature>
<dbReference type="OrthoDB" id="9814961at2"/>
<dbReference type="EMBL" id="CP029190">
    <property type="protein sequence ID" value="QES48794.1"/>
    <property type="molecule type" value="Genomic_DNA"/>
</dbReference>
<dbReference type="InterPro" id="IPR038153">
    <property type="entry name" value="EvaA-like_sf"/>
</dbReference>
<feature type="binding site" description="from pocket B" evidence="1">
    <location>
        <position position="325"/>
    </location>
    <ligand>
        <name>dTDP-4-dehydro-6-deoxy-alpha-D-glucose</name>
        <dbReference type="ChEBI" id="CHEBI:57649"/>
        <label>2</label>
    </ligand>
</feature>
<name>A0A5P2D0X4_STRVZ</name>
<evidence type="ECO:0000313" key="3">
    <source>
        <dbReference type="EMBL" id="QES48794.1"/>
    </source>
</evidence>
<feature type="binding site" description="from pocket A" evidence="1">
    <location>
        <begin position="112"/>
        <end position="116"/>
    </location>
    <ligand>
        <name>dTDP-4-dehydro-6-deoxy-alpha-D-glucose</name>
        <dbReference type="ChEBI" id="CHEBI:57649"/>
        <label>1</label>
    </ligand>
</feature>
<feature type="binding site" description="from pocket B" evidence="1">
    <location>
        <begin position="341"/>
        <end position="343"/>
    </location>
    <ligand>
        <name>dTDP-4-dehydro-6-deoxy-alpha-D-glucose</name>
        <dbReference type="ChEBI" id="CHEBI:57649"/>
        <label>2</label>
    </ligand>
</feature>
<feature type="domain" description="dTDP-4-dehydro-6-deoxy-alpha-D-glucopyranose 2,3-dehydratase" evidence="2">
    <location>
        <begin position="4"/>
        <end position="206"/>
    </location>
</feature>
<protein>
    <submittedName>
        <fullName evidence="3">NDP-hexose 2,3-dehydratase</fullName>
    </submittedName>
</protein>
<dbReference type="RefSeq" id="WP_150208386.1">
    <property type="nucleotide sequence ID" value="NZ_CP029190.1"/>
</dbReference>
<dbReference type="GO" id="GO:0016829">
    <property type="term" value="F:lyase activity"/>
    <property type="evidence" value="ECO:0007669"/>
    <property type="project" value="InterPro"/>
</dbReference>
<reference evidence="3 4" key="1">
    <citation type="submission" date="2018-05" db="EMBL/GenBank/DDBJ databases">
        <title>Streptomyces venezuelae.</title>
        <authorList>
            <person name="Kim W."/>
            <person name="Lee N."/>
            <person name="Cho B.-K."/>
        </authorList>
    </citation>
    <scope>NUCLEOTIDE SEQUENCE [LARGE SCALE GENOMIC DNA]</scope>
    <source>
        <strain evidence="3 4">ATCC 21782</strain>
    </source>
</reference>
<dbReference type="InterPro" id="IPR005212">
    <property type="entry name" value="EvaA-like"/>
</dbReference>
<evidence type="ECO:0000313" key="4">
    <source>
        <dbReference type="Proteomes" id="UP000325211"/>
    </source>
</evidence>
<dbReference type="Pfam" id="PF03559">
    <property type="entry name" value="Hexose_dehydrat"/>
    <property type="match status" value="2"/>
</dbReference>
<accession>A0A5P2D0X4</accession>
<dbReference type="Gene3D" id="3.90.79.40">
    <property type="entry name" value="EvaA sugar 2,3-dehydratase subunit"/>
    <property type="match status" value="2"/>
</dbReference>
<feature type="binding site" description="from pocket A" evidence="1">
    <location>
        <position position="198"/>
    </location>
    <ligand>
        <name>dTDP-4-dehydro-6-deoxy-alpha-D-glucose</name>
        <dbReference type="ChEBI" id="CHEBI:57649"/>
        <label>1</label>
    </ligand>
</feature>
<evidence type="ECO:0000259" key="2">
    <source>
        <dbReference type="Pfam" id="PF03559"/>
    </source>
</evidence>
<dbReference type="AlphaFoldDB" id="A0A5P2D0X4"/>
<feature type="binding site" description="from pocket A" evidence="1">
    <location>
        <begin position="379"/>
        <end position="382"/>
    </location>
    <ligand>
        <name>dTDP-4-dehydro-6-deoxy-alpha-D-glucose</name>
        <dbReference type="ChEBI" id="CHEBI:57649"/>
        <label>1</label>
    </ligand>
</feature>
<evidence type="ECO:0000256" key="1">
    <source>
        <dbReference type="PIRSR" id="PIRSR605212-50"/>
    </source>
</evidence>